<dbReference type="AlphaFoldDB" id="A0A6G0U5C2"/>
<reference evidence="1 2" key="1">
    <citation type="submission" date="2019-08" db="EMBL/GenBank/DDBJ databases">
        <title>The genome of the soybean aphid Biotype 1, its phylome, world population structure and adaptation to the North American continent.</title>
        <authorList>
            <person name="Giordano R."/>
            <person name="Donthu R.K."/>
            <person name="Hernandez A.G."/>
            <person name="Wright C.L."/>
            <person name="Zimin A.V."/>
        </authorList>
    </citation>
    <scope>NUCLEOTIDE SEQUENCE [LARGE SCALE GENOMIC DNA]</scope>
    <source>
        <tissue evidence="1">Whole aphids</tissue>
    </source>
</reference>
<sequence length="220" mass="25741">MIIGIELFHSMFFSILTSRATRHTNLLTSLLIKLLRKPILSMCFSTRIPFFKKIISCNENIPAVPIFTFKQYLYLRYKLMALGNNLNLKNLIMELTHHFKEYNKMEKTQKNRVLNSIIVFAHILERELGRKNEPSCLTLPPLLKGKIFHFNTEKYHGFINKDLFSFIIAKIFAQISSTNEPLNYSKLFRTGRQLVPALLSNSFSFNHRFPALHNFRAHCS</sequence>
<dbReference type="Proteomes" id="UP000475862">
    <property type="component" value="Unassembled WGS sequence"/>
</dbReference>
<keyword evidence="2" id="KW-1185">Reference proteome</keyword>
<organism evidence="1 2">
    <name type="scientific">Aphis glycines</name>
    <name type="common">Soybean aphid</name>
    <dbReference type="NCBI Taxonomy" id="307491"/>
    <lineage>
        <taxon>Eukaryota</taxon>
        <taxon>Metazoa</taxon>
        <taxon>Ecdysozoa</taxon>
        <taxon>Arthropoda</taxon>
        <taxon>Hexapoda</taxon>
        <taxon>Insecta</taxon>
        <taxon>Pterygota</taxon>
        <taxon>Neoptera</taxon>
        <taxon>Paraneoptera</taxon>
        <taxon>Hemiptera</taxon>
        <taxon>Sternorrhyncha</taxon>
        <taxon>Aphidomorpha</taxon>
        <taxon>Aphidoidea</taxon>
        <taxon>Aphididae</taxon>
        <taxon>Aphidini</taxon>
        <taxon>Aphis</taxon>
        <taxon>Aphis</taxon>
    </lineage>
</organism>
<dbReference type="EMBL" id="VYZN01000005">
    <property type="protein sequence ID" value="KAE9543819.1"/>
    <property type="molecule type" value="Genomic_DNA"/>
</dbReference>
<evidence type="ECO:0000313" key="2">
    <source>
        <dbReference type="Proteomes" id="UP000475862"/>
    </source>
</evidence>
<evidence type="ECO:0000313" key="1">
    <source>
        <dbReference type="EMBL" id="KAE9543819.1"/>
    </source>
</evidence>
<protein>
    <submittedName>
        <fullName evidence="1">Uncharacterized protein</fullName>
    </submittedName>
</protein>
<gene>
    <name evidence="1" type="ORF">AGLY_001943</name>
</gene>
<accession>A0A6G0U5C2</accession>
<proteinExistence type="predicted"/>
<comment type="caution">
    <text evidence="1">The sequence shown here is derived from an EMBL/GenBank/DDBJ whole genome shotgun (WGS) entry which is preliminary data.</text>
</comment>
<name>A0A6G0U5C2_APHGL</name>